<accession>A0ABV6RN59</accession>
<name>A0ABV6RN59_9GAMM</name>
<protein>
    <submittedName>
        <fullName evidence="2">Uncharacterized protein</fullName>
    </submittedName>
</protein>
<dbReference type="EMBL" id="JBHLTG010000002">
    <property type="protein sequence ID" value="MFC0678419.1"/>
    <property type="molecule type" value="Genomic_DNA"/>
</dbReference>
<dbReference type="Proteomes" id="UP001589896">
    <property type="component" value="Unassembled WGS sequence"/>
</dbReference>
<feature type="compositionally biased region" description="Polar residues" evidence="1">
    <location>
        <begin position="1"/>
        <end position="23"/>
    </location>
</feature>
<evidence type="ECO:0000313" key="2">
    <source>
        <dbReference type="EMBL" id="MFC0678419.1"/>
    </source>
</evidence>
<evidence type="ECO:0000313" key="3">
    <source>
        <dbReference type="Proteomes" id="UP001589896"/>
    </source>
</evidence>
<dbReference type="RefSeq" id="WP_386668257.1">
    <property type="nucleotide sequence ID" value="NZ_JBHLTG010000002.1"/>
</dbReference>
<proteinExistence type="predicted"/>
<organism evidence="2 3">
    <name type="scientific">Lysobacter korlensis</name>
    <dbReference type="NCBI Taxonomy" id="553636"/>
    <lineage>
        <taxon>Bacteria</taxon>
        <taxon>Pseudomonadati</taxon>
        <taxon>Pseudomonadota</taxon>
        <taxon>Gammaproteobacteria</taxon>
        <taxon>Lysobacterales</taxon>
        <taxon>Lysobacteraceae</taxon>
        <taxon>Lysobacter</taxon>
    </lineage>
</organism>
<feature type="region of interest" description="Disordered" evidence="1">
    <location>
        <begin position="1"/>
        <end position="24"/>
    </location>
</feature>
<evidence type="ECO:0000256" key="1">
    <source>
        <dbReference type="SAM" id="MobiDB-lite"/>
    </source>
</evidence>
<gene>
    <name evidence="2" type="ORF">ACFFGH_11270</name>
</gene>
<sequence length="91" mass="10438">MTKRSMTSPRTTAQPAVATTGSRSAPRLVQVNDRLWRVTRQTGEILGYVESFDSPAGDRYRAKRYILRARRFDVLGEFWRIDDATDALRFG</sequence>
<keyword evidence="3" id="KW-1185">Reference proteome</keyword>
<reference evidence="2 3" key="1">
    <citation type="submission" date="2024-09" db="EMBL/GenBank/DDBJ databases">
        <authorList>
            <person name="Sun Q."/>
            <person name="Mori K."/>
        </authorList>
    </citation>
    <scope>NUCLEOTIDE SEQUENCE [LARGE SCALE GENOMIC DNA]</scope>
    <source>
        <strain evidence="2 3">KCTC 23076</strain>
    </source>
</reference>
<comment type="caution">
    <text evidence="2">The sequence shown here is derived from an EMBL/GenBank/DDBJ whole genome shotgun (WGS) entry which is preliminary data.</text>
</comment>